<dbReference type="KEGG" id="eli:ELI_09810"/>
<proteinExistence type="predicted"/>
<dbReference type="STRING" id="314225.ELI_09810"/>
<gene>
    <name evidence="2" type="ordered locus">ELI_09810</name>
</gene>
<feature type="domain" description="EF-hand" evidence="1">
    <location>
        <begin position="60"/>
        <end position="95"/>
    </location>
</feature>
<dbReference type="Proteomes" id="UP000008808">
    <property type="component" value="Chromosome"/>
</dbReference>
<dbReference type="Pfam" id="PF13499">
    <property type="entry name" value="EF-hand_7"/>
    <property type="match status" value="1"/>
</dbReference>
<evidence type="ECO:0000313" key="2">
    <source>
        <dbReference type="EMBL" id="ABC64054.1"/>
    </source>
</evidence>
<dbReference type="EMBL" id="CP000157">
    <property type="protein sequence ID" value="ABC64054.1"/>
    <property type="molecule type" value="Genomic_DNA"/>
</dbReference>
<dbReference type="InterPro" id="IPR011992">
    <property type="entry name" value="EF-hand-dom_pair"/>
</dbReference>
<dbReference type="HOGENOM" id="CLU_091273_4_0_5"/>
<dbReference type="SUPFAM" id="SSF47473">
    <property type="entry name" value="EF-hand"/>
    <property type="match status" value="1"/>
</dbReference>
<name>Q2N8D7_ERYLH</name>
<dbReference type="Pfam" id="PF13202">
    <property type="entry name" value="EF-hand_5"/>
    <property type="match status" value="1"/>
</dbReference>
<dbReference type="PROSITE" id="PS00018">
    <property type="entry name" value="EF_HAND_1"/>
    <property type="match status" value="2"/>
</dbReference>
<dbReference type="InterPro" id="IPR018247">
    <property type="entry name" value="EF_Hand_1_Ca_BS"/>
</dbReference>
<dbReference type="AlphaFoldDB" id="Q2N8D7"/>
<evidence type="ECO:0000313" key="3">
    <source>
        <dbReference type="Proteomes" id="UP000008808"/>
    </source>
</evidence>
<dbReference type="PROSITE" id="PS50222">
    <property type="entry name" value="EF_HAND_2"/>
    <property type="match status" value="1"/>
</dbReference>
<accession>Q2N8D7</accession>
<organism evidence="2 3">
    <name type="scientific">Erythrobacter litoralis (strain HTCC2594)</name>
    <dbReference type="NCBI Taxonomy" id="314225"/>
    <lineage>
        <taxon>Bacteria</taxon>
        <taxon>Pseudomonadati</taxon>
        <taxon>Pseudomonadota</taxon>
        <taxon>Alphaproteobacteria</taxon>
        <taxon>Sphingomonadales</taxon>
        <taxon>Erythrobacteraceae</taxon>
        <taxon>Erythrobacter/Porphyrobacter group</taxon>
        <taxon>Erythrobacter</taxon>
    </lineage>
</organism>
<reference evidence="3" key="1">
    <citation type="journal article" date="2009" name="J. Bacteriol.">
        <title>Complete genome sequence of Erythrobacter litoralis HTCC2594.</title>
        <authorList>
            <person name="Oh H.M."/>
            <person name="Giovannoni S.J."/>
            <person name="Ferriera S."/>
            <person name="Johnson J."/>
            <person name="Cho J.C."/>
        </authorList>
    </citation>
    <scope>NUCLEOTIDE SEQUENCE [LARGE SCALE GENOMIC DNA]</scope>
    <source>
        <strain evidence="3">HTCC2594</strain>
    </source>
</reference>
<dbReference type="Gene3D" id="1.10.238.10">
    <property type="entry name" value="EF-hand"/>
    <property type="match status" value="2"/>
</dbReference>
<dbReference type="InterPro" id="IPR002048">
    <property type="entry name" value="EF_hand_dom"/>
</dbReference>
<sequence length="149" mass="15792">MALAGTASAQEAAPSPGQALDRATFIAQMDAQFQRLDGDNNGMVVAAEIIASQQQAAQAEALRQNQRVFAQLDRNGDGMLDTAEFAALAKPSAASVDATPMMSQFDADGDGIITLVEYRIATQANFDRVDTDRDGLITDMEERAAGIQP</sequence>
<evidence type="ECO:0000259" key="1">
    <source>
        <dbReference type="PROSITE" id="PS50222"/>
    </source>
</evidence>
<dbReference type="GO" id="GO:0005509">
    <property type="term" value="F:calcium ion binding"/>
    <property type="evidence" value="ECO:0007669"/>
    <property type="project" value="InterPro"/>
</dbReference>
<protein>
    <recommendedName>
        <fullName evidence="1">EF-hand domain-containing protein</fullName>
    </recommendedName>
</protein>
<dbReference type="SMART" id="SM00054">
    <property type="entry name" value="EFh"/>
    <property type="match status" value="2"/>
</dbReference>
<keyword evidence="3" id="KW-1185">Reference proteome</keyword>